<feature type="chain" id="PRO_5045594533" description="DUF4142 domain-containing protein" evidence="1">
    <location>
        <begin position="23"/>
        <end position="218"/>
    </location>
</feature>
<dbReference type="EMBL" id="BAABHB010000001">
    <property type="protein sequence ID" value="GAA4398133.1"/>
    <property type="molecule type" value="Genomic_DNA"/>
</dbReference>
<dbReference type="Pfam" id="PF13628">
    <property type="entry name" value="DUF4142"/>
    <property type="match status" value="1"/>
</dbReference>
<dbReference type="PANTHER" id="PTHR38593">
    <property type="entry name" value="BLR2558 PROTEIN"/>
    <property type="match status" value="1"/>
</dbReference>
<dbReference type="Proteomes" id="UP001500936">
    <property type="component" value="Unassembled WGS sequence"/>
</dbReference>
<feature type="signal peptide" evidence="1">
    <location>
        <begin position="1"/>
        <end position="22"/>
    </location>
</feature>
<dbReference type="InterPro" id="IPR025419">
    <property type="entry name" value="DUF4142"/>
</dbReference>
<evidence type="ECO:0000313" key="4">
    <source>
        <dbReference type="Proteomes" id="UP001500936"/>
    </source>
</evidence>
<keyword evidence="4" id="KW-1185">Reference proteome</keyword>
<name>A0ABP8JZ38_9BACT</name>
<protein>
    <recommendedName>
        <fullName evidence="2">DUF4142 domain-containing protein</fullName>
    </recommendedName>
</protein>
<evidence type="ECO:0000313" key="3">
    <source>
        <dbReference type="EMBL" id="GAA4398133.1"/>
    </source>
</evidence>
<gene>
    <name evidence="3" type="ORF">GCM10023187_08410</name>
</gene>
<organism evidence="3 4">
    <name type="scientific">Nibrella viscosa</name>
    <dbReference type="NCBI Taxonomy" id="1084524"/>
    <lineage>
        <taxon>Bacteria</taxon>
        <taxon>Pseudomonadati</taxon>
        <taxon>Bacteroidota</taxon>
        <taxon>Cytophagia</taxon>
        <taxon>Cytophagales</taxon>
        <taxon>Spirosomataceae</taxon>
        <taxon>Nibrella</taxon>
    </lineage>
</organism>
<accession>A0ABP8JZ38</accession>
<reference evidence="4" key="1">
    <citation type="journal article" date="2019" name="Int. J. Syst. Evol. Microbiol.">
        <title>The Global Catalogue of Microorganisms (GCM) 10K type strain sequencing project: providing services to taxonomists for standard genome sequencing and annotation.</title>
        <authorList>
            <consortium name="The Broad Institute Genomics Platform"/>
            <consortium name="The Broad Institute Genome Sequencing Center for Infectious Disease"/>
            <person name="Wu L."/>
            <person name="Ma J."/>
        </authorList>
    </citation>
    <scope>NUCLEOTIDE SEQUENCE [LARGE SCALE GENOMIC DNA]</scope>
    <source>
        <strain evidence="4">JCM 17925</strain>
    </source>
</reference>
<sequence length="218" mass="23648">MKKASMVVGLMLLLVTAGVSVAQQINTRNSRNSATTTIGVMSREEFRRLNERGAAQIASVNPTRARLSQADQDLMMQVAIGSMMQLEISRLAVRKASTEAVRQLAQAEVEEQAGLLAKLKELARAKGSTLPAKPDAQIRSMISRINGMSGAAFDQMYMQESGVKGHENLDRIMAKVESNASDESLKNLAEAAHPLVKTHLQVARETLGQKSNNGTMSR</sequence>
<evidence type="ECO:0000256" key="1">
    <source>
        <dbReference type="SAM" id="SignalP"/>
    </source>
</evidence>
<proteinExistence type="predicted"/>
<keyword evidence="1" id="KW-0732">Signal</keyword>
<dbReference type="InterPro" id="IPR012347">
    <property type="entry name" value="Ferritin-like"/>
</dbReference>
<feature type="domain" description="DUF4142" evidence="2">
    <location>
        <begin position="70"/>
        <end position="205"/>
    </location>
</feature>
<dbReference type="RefSeq" id="WP_345264260.1">
    <property type="nucleotide sequence ID" value="NZ_BAABHB010000001.1"/>
</dbReference>
<dbReference type="PANTHER" id="PTHR38593:SF1">
    <property type="entry name" value="BLR2558 PROTEIN"/>
    <property type="match status" value="1"/>
</dbReference>
<evidence type="ECO:0000259" key="2">
    <source>
        <dbReference type="Pfam" id="PF13628"/>
    </source>
</evidence>
<dbReference type="Gene3D" id="1.20.1260.10">
    <property type="match status" value="1"/>
</dbReference>
<comment type="caution">
    <text evidence="3">The sequence shown here is derived from an EMBL/GenBank/DDBJ whole genome shotgun (WGS) entry which is preliminary data.</text>
</comment>